<dbReference type="AlphaFoldDB" id="A0A3E0M9I7"/>
<name>A0A3E0M9I7_MICAE</name>
<dbReference type="EMBL" id="QQWE01000004">
    <property type="protein sequence ID" value="REJ56450.1"/>
    <property type="molecule type" value="Genomic_DNA"/>
</dbReference>
<dbReference type="Proteomes" id="UP000256301">
    <property type="component" value="Unassembled WGS sequence"/>
</dbReference>
<evidence type="ECO:0008006" key="3">
    <source>
        <dbReference type="Google" id="ProtNLM"/>
    </source>
</evidence>
<gene>
    <name evidence="1" type="ORF">DWQ56_12140</name>
</gene>
<sequence length="339" mass="40014">MTLNVEILKTEFREFCVFHLVIRNIHDIFTAAEIEQGKSEKNLSGDRRSLIEDYYASLNWESMESIRKFVKVLENTLLISWIDEDAKQELRSLCEKHGFPVDKDGYRIYLTTLGVGSNVKNLIFAANGPKPEIIFSDSVSNDIEIVKNSAYCLIYDRPIKSHGLLWKELVDWWREKEQLNEESDIGVSRNLYVRLWQSLASDPEKLFWKIYFKKFYESFKEKLPALIPQVYLHYDPYTMKQLQDQRRLVRQRMDFLFLLSDRIRIVIEIDGKQHYAEEDRASPKLYSEMIAEDRRLKLSGYEVYRFGGYELSDESAAEKIVESFLVNLFKRHDLVANAT</sequence>
<protein>
    <recommendedName>
        <fullName evidence="3">AbiJ-NTD3 domain-containing protein</fullName>
    </recommendedName>
</protein>
<accession>A0A3E0M9I7</accession>
<reference evidence="1 2" key="1">
    <citation type="submission" date="2017-08" db="EMBL/GenBank/DDBJ databases">
        <title>Functional genomic and metabolic studies of the symbiotic interactions of six Microcystis-dominated communities.</title>
        <authorList>
            <person name="Li Q."/>
            <person name="Lin F."/>
        </authorList>
    </citation>
    <scope>NUCLEOTIDE SEQUENCE [LARGE SCALE GENOMIC DNA]</scope>
    <source>
        <strain evidence="1">DA14</strain>
    </source>
</reference>
<evidence type="ECO:0000313" key="2">
    <source>
        <dbReference type="Proteomes" id="UP000256301"/>
    </source>
</evidence>
<comment type="caution">
    <text evidence="1">The sequence shown here is derived from an EMBL/GenBank/DDBJ whole genome shotgun (WGS) entry which is preliminary data.</text>
</comment>
<proteinExistence type="predicted"/>
<evidence type="ECO:0000313" key="1">
    <source>
        <dbReference type="EMBL" id="REJ56450.1"/>
    </source>
</evidence>
<organism evidence="1 2">
    <name type="scientific">Microcystis aeruginosa DA14</name>
    <dbReference type="NCBI Taxonomy" id="1987506"/>
    <lineage>
        <taxon>Bacteria</taxon>
        <taxon>Bacillati</taxon>
        <taxon>Cyanobacteriota</taxon>
        <taxon>Cyanophyceae</taxon>
        <taxon>Oscillatoriophycideae</taxon>
        <taxon>Chroococcales</taxon>
        <taxon>Microcystaceae</taxon>
        <taxon>Microcystis</taxon>
    </lineage>
</organism>